<dbReference type="InterPro" id="IPR023393">
    <property type="entry name" value="START-like_dom_sf"/>
</dbReference>
<evidence type="ECO:0000259" key="2">
    <source>
        <dbReference type="Pfam" id="PF08327"/>
    </source>
</evidence>
<keyword evidence="4" id="KW-1185">Reference proteome</keyword>
<dbReference type="EMBL" id="MASW01000001">
    <property type="protein sequence ID" value="PXY31829.1"/>
    <property type="molecule type" value="Genomic_DNA"/>
</dbReference>
<dbReference type="Proteomes" id="UP000249915">
    <property type="component" value="Unassembled WGS sequence"/>
</dbReference>
<dbReference type="InterPro" id="IPR013538">
    <property type="entry name" value="ASHA1/2-like_C"/>
</dbReference>
<evidence type="ECO:0000313" key="3">
    <source>
        <dbReference type="EMBL" id="PXY31829.1"/>
    </source>
</evidence>
<evidence type="ECO:0000256" key="1">
    <source>
        <dbReference type="ARBA" id="ARBA00006817"/>
    </source>
</evidence>
<dbReference type="Gene3D" id="3.30.530.20">
    <property type="match status" value="1"/>
</dbReference>
<evidence type="ECO:0000313" key="4">
    <source>
        <dbReference type="Proteomes" id="UP000249915"/>
    </source>
</evidence>
<protein>
    <submittedName>
        <fullName evidence="3">Polyketide cyclase</fullName>
    </submittedName>
</protein>
<sequence>MNLDRIERDILVHAPAERVWAKLVEFFWVDDGGRRGTEPRAGERFVASSREWGEFPITIEKSEPHRYLAYRWASAFAGEEPDEGNSTLVEFTLADEADGTRLKVVETGFASLPEEHRSRAFEDNSGGWTSQLDVLRKSVEG</sequence>
<dbReference type="RefSeq" id="WP_112279866.1">
    <property type="nucleotide sequence ID" value="NZ_MASW01000001.1"/>
</dbReference>
<dbReference type="CDD" id="cd08898">
    <property type="entry name" value="SRPBCC_CalC_Aha1-like_5"/>
    <property type="match status" value="1"/>
</dbReference>
<name>A0A2V4BCP5_9PSEU</name>
<feature type="domain" description="Activator of Hsp90 ATPase homologue 1/2-like C-terminal" evidence="2">
    <location>
        <begin position="14"/>
        <end position="139"/>
    </location>
</feature>
<organism evidence="3 4">
    <name type="scientific">Prauserella muralis</name>
    <dbReference type="NCBI Taxonomy" id="588067"/>
    <lineage>
        <taxon>Bacteria</taxon>
        <taxon>Bacillati</taxon>
        <taxon>Actinomycetota</taxon>
        <taxon>Actinomycetes</taxon>
        <taxon>Pseudonocardiales</taxon>
        <taxon>Pseudonocardiaceae</taxon>
        <taxon>Prauserella</taxon>
    </lineage>
</organism>
<gene>
    <name evidence="3" type="ORF">BAY60_05705</name>
</gene>
<dbReference type="SUPFAM" id="SSF55961">
    <property type="entry name" value="Bet v1-like"/>
    <property type="match status" value="1"/>
</dbReference>
<dbReference type="AlphaFoldDB" id="A0A2V4BCP5"/>
<accession>A0A2V4BCP5</accession>
<dbReference type="OrthoDB" id="9803476at2"/>
<proteinExistence type="inferred from homology"/>
<dbReference type="Pfam" id="PF08327">
    <property type="entry name" value="AHSA1"/>
    <property type="match status" value="1"/>
</dbReference>
<comment type="caution">
    <text evidence="3">The sequence shown here is derived from an EMBL/GenBank/DDBJ whole genome shotgun (WGS) entry which is preliminary data.</text>
</comment>
<comment type="similarity">
    <text evidence="1">Belongs to the AHA1 family.</text>
</comment>
<reference evidence="3 4" key="1">
    <citation type="submission" date="2016-07" db="EMBL/GenBank/DDBJ databases">
        <title>Draft genome sequence of Prauserella muralis DSM 45305, isolated from a mould-covered wall in an indoor environment.</title>
        <authorList>
            <person name="Ruckert C."/>
            <person name="Albersmeier A."/>
            <person name="Jiang C.-L."/>
            <person name="Jiang Y."/>
            <person name="Kalinowski J."/>
            <person name="Schneider O."/>
            <person name="Winkler A."/>
            <person name="Zotchev S.B."/>
        </authorList>
    </citation>
    <scope>NUCLEOTIDE SEQUENCE [LARGE SCALE GENOMIC DNA]</scope>
    <source>
        <strain evidence="3 4">DSM 45305</strain>
    </source>
</reference>